<dbReference type="Proteomes" id="UP000306319">
    <property type="component" value="Unassembled WGS sequence"/>
</dbReference>
<dbReference type="EMBL" id="SRYB01000006">
    <property type="protein sequence ID" value="TGY79512.1"/>
    <property type="molecule type" value="Genomic_DNA"/>
</dbReference>
<name>A0AC61RHG8_9BACT</name>
<proteinExistence type="predicted"/>
<reference evidence="1" key="1">
    <citation type="submission" date="2019-04" db="EMBL/GenBank/DDBJ databases">
        <title>Microbes associate with the intestines of laboratory mice.</title>
        <authorList>
            <person name="Navarre W."/>
            <person name="Wong E."/>
            <person name="Huang K."/>
            <person name="Tropini C."/>
            <person name="Ng K."/>
            <person name="Yu B."/>
        </authorList>
    </citation>
    <scope>NUCLEOTIDE SEQUENCE</scope>
    <source>
        <strain evidence="1">NM04_E33</strain>
    </source>
</reference>
<organism evidence="1 2">
    <name type="scientific">Lepagella muris</name>
    <dbReference type="NCBI Taxonomy" id="3032870"/>
    <lineage>
        <taxon>Bacteria</taxon>
        <taxon>Pseudomonadati</taxon>
        <taxon>Bacteroidota</taxon>
        <taxon>Bacteroidia</taxon>
        <taxon>Bacteroidales</taxon>
        <taxon>Muribaculaceae</taxon>
        <taxon>Lepagella</taxon>
    </lineage>
</organism>
<evidence type="ECO:0000313" key="1">
    <source>
        <dbReference type="EMBL" id="TGY79512.1"/>
    </source>
</evidence>
<gene>
    <name evidence="1" type="ORF">E5331_05730</name>
</gene>
<accession>A0AC61RHG8</accession>
<comment type="caution">
    <text evidence="1">The sequence shown here is derived from an EMBL/GenBank/DDBJ whole genome shotgun (WGS) entry which is preliminary data.</text>
</comment>
<evidence type="ECO:0000313" key="2">
    <source>
        <dbReference type="Proteomes" id="UP000306319"/>
    </source>
</evidence>
<keyword evidence="2" id="KW-1185">Reference proteome</keyword>
<sequence length="65" mass="7283">MTQLVLNIEDPKAAAALKKIISMMNGISISKPKRKTSYERACEDIDAGRITYCESVEDMFDKLNS</sequence>
<protein>
    <submittedName>
        <fullName evidence="1">Uncharacterized protein</fullName>
    </submittedName>
</protein>